<proteinExistence type="predicted"/>
<dbReference type="EMBL" id="BSUJ01000001">
    <property type="protein sequence ID" value="GMA21535.1"/>
    <property type="molecule type" value="Genomic_DNA"/>
</dbReference>
<evidence type="ECO:0000313" key="4">
    <source>
        <dbReference type="Proteomes" id="UP001157109"/>
    </source>
</evidence>
<name>A0ABQ6HUY3_9MICO</name>
<reference evidence="3" key="1">
    <citation type="journal article" date="2014" name="Int. J. Syst. Evol. Microbiol.">
        <title>Complete genome of a new Firmicutes species belonging to the dominant human colonic microbiota ('Ruminococcus bicirculans') reveals two chromosomes and a selective capacity to utilize plant glucans.</title>
        <authorList>
            <consortium name="NISC Comparative Sequencing Program"/>
            <person name="Wegmann U."/>
            <person name="Louis P."/>
            <person name="Goesmann A."/>
            <person name="Henrissat B."/>
            <person name="Duncan S.H."/>
            <person name="Flint H.J."/>
        </authorList>
    </citation>
    <scope>NUCLEOTIDE SEQUENCE</scope>
    <source>
        <strain evidence="3">NBRC 105830</strain>
    </source>
</reference>
<evidence type="ECO:0000313" key="2">
    <source>
        <dbReference type="EMBL" id="GMA21535.1"/>
    </source>
</evidence>
<comment type="caution">
    <text evidence="3">The sequence shown here is derived from an EMBL/GenBank/DDBJ whole genome shotgun (WGS) entry which is preliminary data.</text>
</comment>
<accession>A0ABQ6HUY3</accession>
<evidence type="ECO:0000256" key="1">
    <source>
        <dbReference type="SAM" id="MobiDB-lite"/>
    </source>
</evidence>
<organism evidence="3 4">
    <name type="scientific">Arsenicicoccus piscis</name>
    <dbReference type="NCBI Taxonomy" id="673954"/>
    <lineage>
        <taxon>Bacteria</taxon>
        <taxon>Bacillati</taxon>
        <taxon>Actinomycetota</taxon>
        <taxon>Actinomycetes</taxon>
        <taxon>Micrococcales</taxon>
        <taxon>Intrasporangiaceae</taxon>
        <taxon>Arsenicicoccus</taxon>
    </lineage>
</organism>
<dbReference type="EMBL" id="BSUJ01000006">
    <property type="protein sequence ID" value="GMA22145.1"/>
    <property type="molecule type" value="Genomic_DNA"/>
</dbReference>
<evidence type="ECO:0000313" key="3">
    <source>
        <dbReference type="EMBL" id="GMA22145.1"/>
    </source>
</evidence>
<reference evidence="3" key="3">
    <citation type="submission" date="2023-02" db="EMBL/GenBank/DDBJ databases">
        <authorList>
            <person name="Sun Q."/>
            <person name="Mori K."/>
        </authorList>
    </citation>
    <scope>NUCLEOTIDE SEQUENCE</scope>
    <source>
        <strain evidence="3">NBRC 105830</strain>
    </source>
</reference>
<keyword evidence="4" id="KW-1185">Reference proteome</keyword>
<feature type="region of interest" description="Disordered" evidence="1">
    <location>
        <begin position="55"/>
        <end position="79"/>
    </location>
</feature>
<sequence length="79" mass="8973">MQAPTRRRRRCYRQQHPVLLAQDVAIVDRLTSIEGTVPKTTMTFPRSWTGTKFRRTSAVERCPAKPTLSTSMRAETAPA</sequence>
<dbReference type="Proteomes" id="UP001157109">
    <property type="component" value="Unassembled WGS sequence"/>
</dbReference>
<gene>
    <name evidence="2" type="ORF">GCM10025862_35560</name>
    <name evidence="3" type="ORF">GCM10025862_41680</name>
</gene>
<reference evidence="4" key="2">
    <citation type="journal article" date="2019" name="Int. J. Syst. Evol. Microbiol.">
        <title>The Global Catalogue of Microorganisms (GCM) 10K type strain sequencing project: providing services to taxonomists for standard genome sequencing and annotation.</title>
        <authorList>
            <consortium name="The Broad Institute Genomics Platform"/>
            <consortium name="The Broad Institute Genome Sequencing Center for Infectious Disease"/>
            <person name="Wu L."/>
            <person name="Ma J."/>
        </authorList>
    </citation>
    <scope>NUCLEOTIDE SEQUENCE [LARGE SCALE GENOMIC DNA]</scope>
    <source>
        <strain evidence="4">NBRC 105830</strain>
    </source>
</reference>
<protein>
    <submittedName>
        <fullName evidence="3">Uncharacterized protein</fullName>
    </submittedName>
</protein>